<comment type="caution">
    <text evidence="8">The sequence shown here is derived from an EMBL/GenBank/DDBJ whole genome shotgun (WGS) entry which is preliminary data.</text>
</comment>
<dbReference type="InterPro" id="IPR012337">
    <property type="entry name" value="RNaseH-like_sf"/>
</dbReference>
<sequence length="321" mass="35513">MFPAGIYDTKYVTEFELRLTASYLEYAYKKCKLDSSRRGTSGGTEPHVQLHFCQYAGQMSSYVDYRVCPAVGSVEGQTDVCQRFSAFGWCPNGSECLLSHDTDLIILQDEKDLGNKRTKRKRRKEKRKGKGEAAEDGAPQHKIPHMAVDLQETPDEKQGAESSSEKGSLMDTQQNEREKTDIEGNGVSQDNTLEITPTTDDNAKTNTNGGEESRTKDGGSEKLSEKSSKTEQKKNADSGSHRAGFDAFMTGYIFAHSCTLNKKKGVEAVGKEEEEESWVPSCLNKVYLSGKSAPLNVVKSTFSKSSKAHVAKMEMVWGKKV</sequence>
<feature type="domain" description="C3H1-type" evidence="7">
    <location>
        <begin position="75"/>
        <end position="103"/>
    </location>
</feature>
<dbReference type="EMBL" id="JAURVH010001522">
    <property type="protein sequence ID" value="KAK5921667.1"/>
    <property type="molecule type" value="Genomic_DNA"/>
</dbReference>
<comment type="similarity">
    <text evidence="1">Belongs to the CAF1 family.</text>
</comment>
<evidence type="ECO:0000313" key="8">
    <source>
        <dbReference type="EMBL" id="KAK5921667.1"/>
    </source>
</evidence>
<evidence type="ECO:0000256" key="4">
    <source>
        <dbReference type="ARBA" id="ARBA00022833"/>
    </source>
</evidence>
<feature type="compositionally biased region" description="Basic and acidic residues" evidence="6">
    <location>
        <begin position="211"/>
        <end position="242"/>
    </location>
</feature>
<dbReference type="PANTHER" id="PTHR15092:SF37">
    <property type="entry name" value="TARGET OF EGR1 PROTEIN 1"/>
    <property type="match status" value="1"/>
</dbReference>
<evidence type="ECO:0000256" key="6">
    <source>
        <dbReference type="SAM" id="MobiDB-lite"/>
    </source>
</evidence>
<gene>
    <name evidence="8" type="ORF">CgunFtcFv8_019013</name>
</gene>
<dbReference type="GO" id="GO:0017069">
    <property type="term" value="F:snRNA binding"/>
    <property type="evidence" value="ECO:0007669"/>
    <property type="project" value="TreeGrafter"/>
</dbReference>
<feature type="compositionally biased region" description="Basic residues" evidence="6">
    <location>
        <begin position="116"/>
        <end position="129"/>
    </location>
</feature>
<dbReference type="Gene3D" id="3.30.420.10">
    <property type="entry name" value="Ribonuclease H-like superfamily/Ribonuclease H"/>
    <property type="match status" value="1"/>
</dbReference>
<dbReference type="Gene3D" id="6.10.250.3220">
    <property type="match status" value="1"/>
</dbReference>
<dbReference type="InterPro" id="IPR051181">
    <property type="entry name" value="CAF1_poly(A)_ribonucleases"/>
</dbReference>
<keyword evidence="3 5" id="KW-0863">Zinc-finger</keyword>
<dbReference type="InterPro" id="IPR036855">
    <property type="entry name" value="Znf_CCCH_sf"/>
</dbReference>
<dbReference type="AlphaFoldDB" id="A0AAN8HNB8"/>
<evidence type="ECO:0000256" key="1">
    <source>
        <dbReference type="ARBA" id="ARBA00008372"/>
    </source>
</evidence>
<dbReference type="Proteomes" id="UP001331515">
    <property type="component" value="Unassembled WGS sequence"/>
</dbReference>
<feature type="region of interest" description="Disordered" evidence="6">
    <location>
        <begin position="115"/>
        <end position="242"/>
    </location>
</feature>
<dbReference type="GO" id="GO:0000175">
    <property type="term" value="F:3'-5'-RNA exonuclease activity"/>
    <property type="evidence" value="ECO:0007669"/>
    <property type="project" value="TreeGrafter"/>
</dbReference>
<evidence type="ECO:0000256" key="3">
    <source>
        <dbReference type="ARBA" id="ARBA00022771"/>
    </source>
</evidence>
<evidence type="ECO:0000313" key="9">
    <source>
        <dbReference type="Proteomes" id="UP001331515"/>
    </source>
</evidence>
<feature type="compositionally biased region" description="Polar residues" evidence="6">
    <location>
        <begin position="160"/>
        <end position="173"/>
    </location>
</feature>
<dbReference type="InterPro" id="IPR036397">
    <property type="entry name" value="RNaseH_sf"/>
</dbReference>
<keyword evidence="4 5" id="KW-0862">Zinc</keyword>
<dbReference type="SUPFAM" id="SSF53098">
    <property type="entry name" value="Ribonuclease H-like"/>
    <property type="match status" value="1"/>
</dbReference>
<dbReference type="GO" id="GO:0008270">
    <property type="term" value="F:zinc ion binding"/>
    <property type="evidence" value="ECO:0007669"/>
    <property type="project" value="UniProtKB-KW"/>
</dbReference>
<dbReference type="GO" id="GO:0015030">
    <property type="term" value="C:Cajal body"/>
    <property type="evidence" value="ECO:0007669"/>
    <property type="project" value="TreeGrafter"/>
</dbReference>
<proteinExistence type="inferred from homology"/>
<dbReference type="InterPro" id="IPR006941">
    <property type="entry name" value="RNase_CAF1"/>
</dbReference>
<accession>A0AAN8HNB8</accession>
<name>A0AAN8HNB8_CHAGU</name>
<evidence type="ECO:0000256" key="2">
    <source>
        <dbReference type="ARBA" id="ARBA00022723"/>
    </source>
</evidence>
<protein>
    <recommendedName>
        <fullName evidence="7">C3H1-type domain-containing protein</fullName>
    </recommendedName>
</protein>
<dbReference type="PROSITE" id="PS50103">
    <property type="entry name" value="ZF_C3H1"/>
    <property type="match status" value="1"/>
</dbReference>
<organism evidence="8 9">
    <name type="scientific">Champsocephalus gunnari</name>
    <name type="common">Mackerel icefish</name>
    <dbReference type="NCBI Taxonomy" id="52237"/>
    <lineage>
        <taxon>Eukaryota</taxon>
        <taxon>Metazoa</taxon>
        <taxon>Chordata</taxon>
        <taxon>Craniata</taxon>
        <taxon>Vertebrata</taxon>
        <taxon>Euteleostomi</taxon>
        <taxon>Actinopterygii</taxon>
        <taxon>Neopterygii</taxon>
        <taxon>Teleostei</taxon>
        <taxon>Neoteleostei</taxon>
        <taxon>Acanthomorphata</taxon>
        <taxon>Eupercaria</taxon>
        <taxon>Perciformes</taxon>
        <taxon>Notothenioidei</taxon>
        <taxon>Channichthyidae</taxon>
        <taxon>Champsocephalus</taxon>
    </lineage>
</organism>
<dbReference type="GO" id="GO:0034472">
    <property type="term" value="P:snRNA 3'-end processing"/>
    <property type="evidence" value="ECO:0007669"/>
    <property type="project" value="TreeGrafter"/>
</dbReference>
<dbReference type="Pfam" id="PF04857">
    <property type="entry name" value="CAF1"/>
    <property type="match status" value="1"/>
</dbReference>
<keyword evidence="9" id="KW-1185">Reference proteome</keyword>
<reference evidence="8 9" key="1">
    <citation type="journal article" date="2023" name="Mol. Biol. Evol.">
        <title>Genomics of Secondarily Temperate Adaptation in the Only Non-Antarctic Icefish.</title>
        <authorList>
            <person name="Rivera-Colon A.G."/>
            <person name="Rayamajhi N."/>
            <person name="Minhas B.F."/>
            <person name="Madrigal G."/>
            <person name="Bilyk K.T."/>
            <person name="Yoon V."/>
            <person name="Hune M."/>
            <person name="Gregory S."/>
            <person name="Cheng C.H.C."/>
            <person name="Catchen J.M."/>
        </authorList>
    </citation>
    <scope>NUCLEOTIDE SEQUENCE [LARGE SCALE GENOMIC DNA]</scope>
    <source>
        <tissue evidence="8">White muscle</tissue>
    </source>
</reference>
<evidence type="ECO:0000259" key="7">
    <source>
        <dbReference type="PROSITE" id="PS50103"/>
    </source>
</evidence>
<evidence type="ECO:0000256" key="5">
    <source>
        <dbReference type="PROSITE-ProRule" id="PRU00723"/>
    </source>
</evidence>
<dbReference type="InterPro" id="IPR000571">
    <property type="entry name" value="Znf_CCCH"/>
</dbReference>
<feature type="zinc finger region" description="C3H1-type" evidence="5">
    <location>
        <begin position="75"/>
        <end position="103"/>
    </location>
</feature>
<dbReference type="SUPFAM" id="SSF90229">
    <property type="entry name" value="CCCH zinc finger"/>
    <property type="match status" value="1"/>
</dbReference>
<dbReference type="PANTHER" id="PTHR15092">
    <property type="entry name" value="POLY A -SPECIFIC RIBONUCLEASE/TARGET OF EGR1, MEMBER 1"/>
    <property type="match status" value="1"/>
</dbReference>
<keyword evidence="2 5" id="KW-0479">Metal-binding</keyword>
<feature type="compositionally biased region" description="Polar residues" evidence="6">
    <location>
        <begin position="186"/>
        <end position="210"/>
    </location>
</feature>